<dbReference type="Gene3D" id="1.10.238.10">
    <property type="entry name" value="EF-hand"/>
    <property type="match status" value="1"/>
</dbReference>
<dbReference type="InterPro" id="IPR018247">
    <property type="entry name" value="EF_Hand_1_Ca_BS"/>
</dbReference>
<dbReference type="Proteomes" id="UP001519460">
    <property type="component" value="Unassembled WGS sequence"/>
</dbReference>
<protein>
    <recommendedName>
        <fullName evidence="2">EF-hand domain-containing protein</fullName>
    </recommendedName>
</protein>
<comment type="caution">
    <text evidence="3">The sequence shown here is derived from an EMBL/GenBank/DDBJ whole genome shotgun (WGS) entry which is preliminary data.</text>
</comment>
<evidence type="ECO:0000313" key="4">
    <source>
        <dbReference type="Proteomes" id="UP001519460"/>
    </source>
</evidence>
<keyword evidence="4" id="KW-1185">Reference proteome</keyword>
<proteinExistence type="predicted"/>
<dbReference type="PROSITE" id="PS00018">
    <property type="entry name" value="EF_HAND_1"/>
    <property type="match status" value="1"/>
</dbReference>
<dbReference type="SUPFAM" id="SSF47473">
    <property type="entry name" value="EF-hand"/>
    <property type="match status" value="1"/>
</dbReference>
<keyword evidence="1" id="KW-0106">Calcium</keyword>
<dbReference type="AlphaFoldDB" id="A0ABD0JA47"/>
<dbReference type="InterPro" id="IPR011992">
    <property type="entry name" value="EF-hand-dom_pair"/>
</dbReference>
<accession>A0ABD0JA47</accession>
<sequence>MGHYTHIVYNIVCASSVAGEDVRKIFSKYVKTFVQRLKKPDAICMLQTEFSLSEQEALIIFELFDKDHNNELSLWEFQQFYTTVGSSAHEMIECFHRLEKDHSGTADIEQTWDTLREMKTDEGKQLEEKDIEMLLKTTAGEEKVITLPKFINLMCRLKAFRA</sequence>
<gene>
    <name evidence="3" type="ORF">BaRGS_00037092</name>
</gene>
<reference evidence="3 4" key="1">
    <citation type="journal article" date="2023" name="Sci. Data">
        <title>Genome assembly of the Korean intertidal mud-creeper Batillaria attramentaria.</title>
        <authorList>
            <person name="Patra A.K."/>
            <person name="Ho P.T."/>
            <person name="Jun S."/>
            <person name="Lee S.J."/>
            <person name="Kim Y."/>
            <person name="Won Y.J."/>
        </authorList>
    </citation>
    <scope>NUCLEOTIDE SEQUENCE [LARGE SCALE GENOMIC DNA]</scope>
    <source>
        <strain evidence="3">Wonlab-2016</strain>
    </source>
</reference>
<name>A0ABD0JA47_9CAEN</name>
<evidence type="ECO:0000259" key="2">
    <source>
        <dbReference type="PROSITE" id="PS50222"/>
    </source>
</evidence>
<evidence type="ECO:0000256" key="1">
    <source>
        <dbReference type="ARBA" id="ARBA00022837"/>
    </source>
</evidence>
<dbReference type="InterPro" id="IPR002048">
    <property type="entry name" value="EF_hand_dom"/>
</dbReference>
<evidence type="ECO:0000313" key="3">
    <source>
        <dbReference type="EMBL" id="KAK7466825.1"/>
    </source>
</evidence>
<dbReference type="EMBL" id="JACVVK020000544">
    <property type="protein sequence ID" value="KAK7466825.1"/>
    <property type="molecule type" value="Genomic_DNA"/>
</dbReference>
<feature type="domain" description="EF-hand" evidence="2">
    <location>
        <begin position="52"/>
        <end position="87"/>
    </location>
</feature>
<organism evidence="3 4">
    <name type="scientific">Batillaria attramentaria</name>
    <dbReference type="NCBI Taxonomy" id="370345"/>
    <lineage>
        <taxon>Eukaryota</taxon>
        <taxon>Metazoa</taxon>
        <taxon>Spiralia</taxon>
        <taxon>Lophotrochozoa</taxon>
        <taxon>Mollusca</taxon>
        <taxon>Gastropoda</taxon>
        <taxon>Caenogastropoda</taxon>
        <taxon>Sorbeoconcha</taxon>
        <taxon>Cerithioidea</taxon>
        <taxon>Batillariidae</taxon>
        <taxon>Batillaria</taxon>
    </lineage>
</organism>
<dbReference type="PROSITE" id="PS50222">
    <property type="entry name" value="EF_HAND_2"/>
    <property type="match status" value="1"/>
</dbReference>